<name>Q5B8P6_EMENI</name>
<dbReference type="Pfam" id="PF05057">
    <property type="entry name" value="DUF676"/>
    <property type="match status" value="1"/>
</dbReference>
<dbReference type="HOGENOM" id="CLU_027968_1_1_1"/>
<accession>C8VIN8</accession>
<dbReference type="Gene3D" id="3.40.50.1820">
    <property type="entry name" value="alpha/beta hydrolase"/>
    <property type="match status" value="1"/>
</dbReference>
<keyword evidence="4" id="KW-0812">Transmembrane</keyword>
<evidence type="ECO:0000259" key="5">
    <source>
        <dbReference type="Pfam" id="PF05057"/>
    </source>
</evidence>
<dbReference type="ESTHER" id="emeni-q5b8p6">
    <property type="family name" value="Duf_676"/>
</dbReference>
<dbReference type="EMBL" id="BN001306">
    <property type="protein sequence ID" value="CBF83437.1"/>
    <property type="molecule type" value="Genomic_DNA"/>
</dbReference>
<dbReference type="GeneID" id="2874512"/>
<feature type="domain" description="DUF676" evidence="5">
    <location>
        <begin position="13"/>
        <end position="214"/>
    </location>
</feature>
<evidence type="ECO:0000256" key="3">
    <source>
        <dbReference type="SAM" id="MobiDB-lite"/>
    </source>
</evidence>
<dbReference type="FunCoup" id="Q5B8P6">
    <property type="interactions" value="132"/>
</dbReference>
<organism evidence="6 7">
    <name type="scientific">Emericella nidulans (strain FGSC A4 / ATCC 38163 / CBS 112.46 / NRRL 194 / M139)</name>
    <name type="common">Aspergillus nidulans</name>
    <dbReference type="NCBI Taxonomy" id="227321"/>
    <lineage>
        <taxon>Eukaryota</taxon>
        <taxon>Fungi</taxon>
        <taxon>Dikarya</taxon>
        <taxon>Ascomycota</taxon>
        <taxon>Pezizomycotina</taxon>
        <taxon>Eurotiomycetes</taxon>
        <taxon>Eurotiomycetidae</taxon>
        <taxon>Eurotiales</taxon>
        <taxon>Aspergillaceae</taxon>
        <taxon>Aspergillus</taxon>
        <taxon>Aspergillus subgen. Nidulantes</taxon>
    </lineage>
</organism>
<dbReference type="OrthoDB" id="273452at2759"/>
<dbReference type="InParanoid" id="Q5B8P6"/>
<dbReference type="VEuPathDB" id="FungiDB:AN3084"/>
<keyword evidence="4" id="KW-1133">Transmembrane helix</keyword>
<keyword evidence="4" id="KW-0472">Membrane</keyword>
<reference evidence="7" key="2">
    <citation type="journal article" date="2009" name="Fungal Genet. Biol.">
        <title>The 2008 update of the Aspergillus nidulans genome annotation: a community effort.</title>
        <authorList>
            <person name="Wortman J.R."/>
            <person name="Gilsenan J.M."/>
            <person name="Joardar V."/>
            <person name="Deegan J."/>
            <person name="Clutterbuck J."/>
            <person name="Andersen M.R."/>
            <person name="Archer D."/>
            <person name="Bencina M."/>
            <person name="Braus G."/>
            <person name="Coutinho P."/>
            <person name="von Dohren H."/>
            <person name="Doonan J."/>
            <person name="Driessen A.J."/>
            <person name="Durek P."/>
            <person name="Espeso E."/>
            <person name="Fekete E."/>
            <person name="Flipphi M."/>
            <person name="Estrada C.G."/>
            <person name="Geysens S."/>
            <person name="Goldman G."/>
            <person name="de Groot P.W."/>
            <person name="Hansen K."/>
            <person name="Harris S.D."/>
            <person name="Heinekamp T."/>
            <person name="Helmstaedt K."/>
            <person name="Henrissat B."/>
            <person name="Hofmann G."/>
            <person name="Homan T."/>
            <person name="Horio T."/>
            <person name="Horiuchi H."/>
            <person name="James S."/>
            <person name="Jones M."/>
            <person name="Karaffa L."/>
            <person name="Karanyi Z."/>
            <person name="Kato M."/>
            <person name="Keller N."/>
            <person name="Kelly D.E."/>
            <person name="Kiel J.A."/>
            <person name="Kim J.M."/>
            <person name="van der Klei I.J."/>
            <person name="Klis F.M."/>
            <person name="Kovalchuk A."/>
            <person name="Krasevec N."/>
            <person name="Kubicek C.P."/>
            <person name="Liu B."/>
            <person name="Maccabe A."/>
            <person name="Meyer V."/>
            <person name="Mirabito P."/>
            <person name="Miskei M."/>
            <person name="Mos M."/>
            <person name="Mullins J."/>
            <person name="Nelson D.R."/>
            <person name="Nielsen J."/>
            <person name="Oakley B.R."/>
            <person name="Osmani S.A."/>
            <person name="Pakula T."/>
            <person name="Paszewski A."/>
            <person name="Paulsen I."/>
            <person name="Pilsyk S."/>
            <person name="Pocsi I."/>
            <person name="Punt P.J."/>
            <person name="Ram A.F."/>
            <person name="Ren Q."/>
            <person name="Robellet X."/>
            <person name="Robson G."/>
            <person name="Seiboth B."/>
            <person name="van Solingen P."/>
            <person name="Specht T."/>
            <person name="Sun J."/>
            <person name="Taheri-Talesh N."/>
            <person name="Takeshita N."/>
            <person name="Ussery D."/>
            <person name="vanKuyk P.A."/>
            <person name="Visser H."/>
            <person name="van de Vondervoort P.J."/>
            <person name="de Vries R.P."/>
            <person name="Walton J."/>
            <person name="Xiang X."/>
            <person name="Xiong Y."/>
            <person name="Zeng A.P."/>
            <person name="Brandt B.W."/>
            <person name="Cornell M.J."/>
            <person name="van den Hondel C.A."/>
            <person name="Visser J."/>
            <person name="Oliver S.G."/>
            <person name="Turner G."/>
        </authorList>
    </citation>
    <scope>GENOME REANNOTATION</scope>
    <source>
        <strain evidence="7">FGSC A4 / ATCC 38163 / CBS 112.46 / NRRL 194 / M139</strain>
    </source>
</reference>
<evidence type="ECO:0000313" key="7">
    <source>
        <dbReference type="Proteomes" id="UP000000560"/>
    </source>
</evidence>
<dbReference type="KEGG" id="ani:ANIA_03084"/>
<protein>
    <submittedName>
        <fullName evidence="6">Lipase/serine esterase, putative (AFU_orthologue AFUA_3G12320)</fullName>
    </submittedName>
</protein>
<dbReference type="SUPFAM" id="SSF53474">
    <property type="entry name" value="alpha/beta-Hydrolases"/>
    <property type="match status" value="1"/>
</dbReference>
<dbReference type="GO" id="GO:0016042">
    <property type="term" value="P:lipid catabolic process"/>
    <property type="evidence" value="ECO:0007669"/>
    <property type="project" value="UniProtKB-KW"/>
</dbReference>
<accession>Q5B8P6</accession>
<keyword evidence="2" id="KW-0442">Lipid degradation</keyword>
<dbReference type="AlphaFoldDB" id="Q5B8P6"/>
<dbReference type="Proteomes" id="UP000000560">
    <property type="component" value="Chromosome VI"/>
</dbReference>
<dbReference type="GO" id="GO:0047372">
    <property type="term" value="F:monoacylglycerol lipase activity"/>
    <property type="evidence" value="ECO:0000318"/>
    <property type="project" value="GO_Central"/>
</dbReference>
<proteinExistence type="inferred from homology"/>
<dbReference type="InterPro" id="IPR044294">
    <property type="entry name" value="Lipase-like"/>
</dbReference>
<dbReference type="InterPro" id="IPR029058">
    <property type="entry name" value="AB_hydrolase_fold"/>
</dbReference>
<evidence type="ECO:0000256" key="4">
    <source>
        <dbReference type="SAM" id="Phobius"/>
    </source>
</evidence>
<dbReference type="OMA" id="FCTPHVG"/>
<dbReference type="eggNOG" id="KOG4372">
    <property type="taxonomic scope" value="Eukaryota"/>
</dbReference>
<reference evidence="7" key="1">
    <citation type="journal article" date="2005" name="Nature">
        <title>Sequencing of Aspergillus nidulans and comparative analysis with A. fumigatus and A. oryzae.</title>
        <authorList>
            <person name="Galagan J.E."/>
            <person name="Calvo S.E."/>
            <person name="Cuomo C."/>
            <person name="Ma L.J."/>
            <person name="Wortman J.R."/>
            <person name="Batzoglou S."/>
            <person name="Lee S.I."/>
            <person name="Basturkmen M."/>
            <person name="Spevak C.C."/>
            <person name="Clutterbuck J."/>
            <person name="Kapitonov V."/>
            <person name="Jurka J."/>
            <person name="Scazzocchio C."/>
            <person name="Farman M."/>
            <person name="Butler J."/>
            <person name="Purcell S."/>
            <person name="Harris S."/>
            <person name="Braus G.H."/>
            <person name="Draht O."/>
            <person name="Busch S."/>
            <person name="D'Enfert C."/>
            <person name="Bouchier C."/>
            <person name="Goldman G.H."/>
            <person name="Bell-Pedersen D."/>
            <person name="Griffiths-Jones S."/>
            <person name="Doonan J.H."/>
            <person name="Yu J."/>
            <person name="Vienken K."/>
            <person name="Pain A."/>
            <person name="Freitag M."/>
            <person name="Selker E.U."/>
            <person name="Archer D.B."/>
            <person name="Penalva M.A."/>
            <person name="Oakley B.R."/>
            <person name="Momany M."/>
            <person name="Tanaka T."/>
            <person name="Kumagai T."/>
            <person name="Asai K."/>
            <person name="Machida M."/>
            <person name="Nierman W.C."/>
            <person name="Denning D.W."/>
            <person name="Caddick M."/>
            <person name="Hynes M."/>
            <person name="Paoletti M."/>
            <person name="Fischer R."/>
            <person name="Miller B."/>
            <person name="Dyer P."/>
            <person name="Sachs M.S."/>
            <person name="Osmani S.A."/>
            <person name="Birren B.W."/>
        </authorList>
    </citation>
    <scope>NUCLEOTIDE SEQUENCE [LARGE SCALE GENOMIC DNA]</scope>
    <source>
        <strain evidence="7">FGSC A4 / ATCC 38163 / CBS 112.46 / NRRL 194 / M139</strain>
    </source>
</reference>
<feature type="compositionally biased region" description="Polar residues" evidence="3">
    <location>
        <begin position="353"/>
        <end position="365"/>
    </location>
</feature>
<feature type="region of interest" description="Disordered" evidence="3">
    <location>
        <begin position="345"/>
        <end position="393"/>
    </location>
</feature>
<dbReference type="InterPro" id="IPR007751">
    <property type="entry name" value="DUF676_lipase-like"/>
</dbReference>
<dbReference type="RefSeq" id="XP_660688.1">
    <property type="nucleotide sequence ID" value="XM_655596.1"/>
</dbReference>
<evidence type="ECO:0000256" key="1">
    <source>
        <dbReference type="ARBA" id="ARBA00007920"/>
    </source>
</evidence>
<sequence>MDPDSDNWTTAPKADHLCVLVHGLWGNPSHMGSIASALRKRYDEKQLHILVAECNTGNLTYDGIEVCGERLAHEIEATLSKLEADGHKMRKLSVVGYSLGGLISRYAIGLLYARGWLDDDKLEPVNFTTFASPHLGARAPVRGVQNLLFNGLGSRTISTSGKQMFLADTFQDTGKPLLSALADPNSIFIEGLKRFKNRCVYGNVVNDRTTAFYTTIFASEDHFRDLENKTIKYVKGYEPVVIDPDVYTLPASEDKKRPPFPLRAWQSIRTFFSKLPFWLFFCLILSIAIPVFLVYSVRETFRSRERIREHEEGPGKSFRSYRMPLGLRRIQTAMDEVFENAAARQDPDYISPNVPTTDLESQTASRNDKTGTAEDSPAAASSGNSTDDANKVKKVRCGEKRPTIALTPDQFSMIKSLNAVGFRKYPVYIHNHEHTHAAIVVRMDDPGYAEGHTVIKHWLDQEFDL</sequence>
<dbReference type="GO" id="GO:0006629">
    <property type="term" value="P:lipid metabolic process"/>
    <property type="evidence" value="ECO:0000318"/>
    <property type="project" value="GO_Central"/>
</dbReference>
<dbReference type="GO" id="GO:0004622">
    <property type="term" value="F:phosphatidylcholine lysophospholipase activity"/>
    <property type="evidence" value="ECO:0000318"/>
    <property type="project" value="GO_Central"/>
</dbReference>
<feature type="transmembrane region" description="Helical" evidence="4">
    <location>
        <begin position="277"/>
        <end position="297"/>
    </location>
</feature>
<dbReference type="FunFam" id="3.40.50.1820:FF:000223">
    <property type="entry name" value="Lipase/serine esterase"/>
    <property type="match status" value="1"/>
</dbReference>
<gene>
    <name evidence="6" type="ORF">ANIA_03084</name>
</gene>
<dbReference type="GO" id="GO:0005811">
    <property type="term" value="C:lipid droplet"/>
    <property type="evidence" value="ECO:0000318"/>
    <property type="project" value="GO_Central"/>
</dbReference>
<keyword evidence="7" id="KW-1185">Reference proteome</keyword>
<comment type="similarity">
    <text evidence="1">Belongs to the putative lipase ROG1 family.</text>
</comment>
<dbReference type="PANTHER" id="PTHR12482">
    <property type="entry name" value="LIPASE ROG1-RELATED-RELATED"/>
    <property type="match status" value="1"/>
</dbReference>
<dbReference type="PANTHER" id="PTHR12482:SF65">
    <property type="entry name" value="ESTERASE, PUTATIVE (AFU_ORTHOLOGUE AFUA_3G12320)-RELATED"/>
    <property type="match status" value="1"/>
</dbReference>
<evidence type="ECO:0000313" key="6">
    <source>
        <dbReference type="EMBL" id="CBF83437.1"/>
    </source>
</evidence>
<keyword evidence="2" id="KW-0443">Lipid metabolism</keyword>
<evidence type="ECO:0000256" key="2">
    <source>
        <dbReference type="ARBA" id="ARBA00022963"/>
    </source>
</evidence>